<dbReference type="EMBL" id="JAKWBL010000004">
    <property type="protein sequence ID" value="MCH5600559.1"/>
    <property type="molecule type" value="Genomic_DNA"/>
</dbReference>
<sequence length="203" mass="21872">MYILTRVDNQPSKLTDISFANLTSIYDKVAGQSGSIDIIQPFQLPSSSISIPKLKLIGNLSIRHGRPMSNSSLSLYLNELEKIEGDAGIDAYLNASVIINKLNRIEGNFLYKPIGDLTPADFPALNYIGGNFDMQVDAVTSISGIGNLNYIGGNMYISGSNNLRDYCILRPLLSNGGLKGTFTATNAAYNPTAQQIIAGNCSQ</sequence>
<organism evidence="1 2">
    <name type="scientific">Niabella ginsengisoli</name>
    <dbReference type="NCBI Taxonomy" id="522298"/>
    <lineage>
        <taxon>Bacteria</taxon>
        <taxon>Pseudomonadati</taxon>
        <taxon>Bacteroidota</taxon>
        <taxon>Chitinophagia</taxon>
        <taxon>Chitinophagales</taxon>
        <taxon>Chitinophagaceae</taxon>
        <taxon>Niabella</taxon>
    </lineage>
</organism>
<evidence type="ECO:0008006" key="3">
    <source>
        <dbReference type="Google" id="ProtNLM"/>
    </source>
</evidence>
<protein>
    <recommendedName>
        <fullName evidence="3">AsmA-like C-terminal domain-containing protein</fullName>
    </recommendedName>
</protein>
<keyword evidence="2" id="KW-1185">Reference proteome</keyword>
<reference evidence="1 2" key="1">
    <citation type="submission" date="2022-02" db="EMBL/GenBank/DDBJ databases">
        <authorList>
            <person name="Min J."/>
        </authorList>
    </citation>
    <scope>NUCLEOTIDE SEQUENCE [LARGE SCALE GENOMIC DNA]</scope>
    <source>
        <strain evidence="1 2">GR10-1</strain>
    </source>
</reference>
<dbReference type="RefSeq" id="WP_240832831.1">
    <property type="nucleotide sequence ID" value="NZ_JAKWBL010000004.1"/>
</dbReference>
<comment type="caution">
    <text evidence="1">The sequence shown here is derived from an EMBL/GenBank/DDBJ whole genome shotgun (WGS) entry which is preliminary data.</text>
</comment>
<evidence type="ECO:0000313" key="1">
    <source>
        <dbReference type="EMBL" id="MCH5600559.1"/>
    </source>
</evidence>
<accession>A0ABS9SR15</accession>
<proteinExistence type="predicted"/>
<name>A0ABS9SR15_9BACT</name>
<dbReference type="Proteomes" id="UP001202248">
    <property type="component" value="Unassembled WGS sequence"/>
</dbReference>
<evidence type="ECO:0000313" key="2">
    <source>
        <dbReference type="Proteomes" id="UP001202248"/>
    </source>
</evidence>
<gene>
    <name evidence="1" type="ORF">MKP09_22895</name>
</gene>